<dbReference type="Proteomes" id="UP000681343">
    <property type="component" value="Plasmid pMM35_01"/>
</dbReference>
<feature type="transmembrane region" description="Helical" evidence="1">
    <location>
        <begin position="12"/>
        <end position="29"/>
    </location>
</feature>
<dbReference type="AlphaFoldDB" id="A0A810Q0H6"/>
<name>A0A810Q0H6_9FIRM</name>
<keyword evidence="1" id="KW-0812">Transmembrane</keyword>
<organism evidence="2 3">
    <name type="scientific">Vescimonas fastidiosa</name>
    <dbReference type="NCBI Taxonomy" id="2714353"/>
    <lineage>
        <taxon>Bacteria</taxon>
        <taxon>Bacillati</taxon>
        <taxon>Bacillota</taxon>
        <taxon>Clostridia</taxon>
        <taxon>Eubacteriales</taxon>
        <taxon>Oscillospiraceae</taxon>
        <taxon>Vescimonas</taxon>
    </lineage>
</organism>
<evidence type="ECO:0000313" key="3">
    <source>
        <dbReference type="Proteomes" id="UP000681343"/>
    </source>
</evidence>
<keyword evidence="1" id="KW-0472">Membrane</keyword>
<keyword evidence="3" id="KW-1185">Reference proteome</keyword>
<dbReference type="EMBL" id="AP023416">
    <property type="protein sequence ID" value="BCK79406.1"/>
    <property type="molecule type" value="Genomic_DNA"/>
</dbReference>
<accession>A0A810Q0H6</accession>
<proteinExistence type="predicted"/>
<protein>
    <recommendedName>
        <fullName evidence="4">Spore cortex biosynthesis protein YabQ</fullName>
    </recommendedName>
</protein>
<sequence length="156" mass="17826">MELYIRLQVQTIAAALALGAAAVLVYELLRTVRLNRRRRWVTHLTDGVYVLAAFWALLRFTLSIGQGELRLYVLPCTALGALLSRQLLAPFFRGVWQFWWGAAAQTGRWLCRPVILFLHFCKKVLVLAQKNIAFLKKIGKIKLYRKKNAAKEAKDA</sequence>
<evidence type="ECO:0000313" key="2">
    <source>
        <dbReference type="EMBL" id="BCK79406.1"/>
    </source>
</evidence>
<keyword evidence="2" id="KW-0614">Plasmid</keyword>
<keyword evidence="1" id="KW-1133">Transmembrane helix</keyword>
<reference evidence="2" key="1">
    <citation type="submission" date="2020-09" db="EMBL/GenBank/DDBJ databases">
        <title>New species isolated from human feces.</title>
        <authorList>
            <person name="Kitahara M."/>
            <person name="Shigeno Y."/>
            <person name="Shime M."/>
            <person name="Matsumoto Y."/>
            <person name="Nakamura S."/>
            <person name="Motooka D."/>
            <person name="Fukuoka S."/>
            <person name="Nishikawa H."/>
            <person name="Benno Y."/>
        </authorList>
    </citation>
    <scope>NUCLEOTIDE SEQUENCE</scope>
    <source>
        <strain evidence="2">MM35</strain>
        <plasmid evidence="2">pMM35_01</plasmid>
    </source>
</reference>
<evidence type="ECO:0000256" key="1">
    <source>
        <dbReference type="SAM" id="Phobius"/>
    </source>
</evidence>
<dbReference type="RefSeq" id="WP_212820966.1">
    <property type="nucleotide sequence ID" value="NZ_AP023416.1"/>
</dbReference>
<dbReference type="InterPro" id="IPR019074">
    <property type="entry name" value="YabQ"/>
</dbReference>
<dbReference type="KEGG" id="vfa:MM35RIKEN_15980"/>
<evidence type="ECO:0008006" key="4">
    <source>
        <dbReference type="Google" id="ProtNLM"/>
    </source>
</evidence>
<geneLocation type="plasmid" evidence="2 3">
    <name>pMM35_01</name>
</geneLocation>
<gene>
    <name evidence="2" type="ORF">MM35RIKEN_15980</name>
</gene>
<dbReference type="Pfam" id="PF09578">
    <property type="entry name" value="Spore_YabQ"/>
    <property type="match status" value="1"/>
</dbReference>
<feature type="transmembrane region" description="Helical" evidence="1">
    <location>
        <begin position="41"/>
        <end position="58"/>
    </location>
</feature>
<dbReference type="NCBIfam" id="TIGR02893">
    <property type="entry name" value="spore_yabQ"/>
    <property type="match status" value="1"/>
</dbReference>